<feature type="compositionally biased region" description="Basic residues" evidence="1">
    <location>
        <begin position="413"/>
        <end position="425"/>
    </location>
</feature>
<proteinExistence type="predicted"/>
<organism evidence="3 4">
    <name type="scientific">Zingiber officinale</name>
    <name type="common">Ginger</name>
    <name type="synonym">Amomum zingiber</name>
    <dbReference type="NCBI Taxonomy" id="94328"/>
    <lineage>
        <taxon>Eukaryota</taxon>
        <taxon>Viridiplantae</taxon>
        <taxon>Streptophyta</taxon>
        <taxon>Embryophyta</taxon>
        <taxon>Tracheophyta</taxon>
        <taxon>Spermatophyta</taxon>
        <taxon>Magnoliopsida</taxon>
        <taxon>Liliopsida</taxon>
        <taxon>Zingiberales</taxon>
        <taxon>Zingiberaceae</taxon>
        <taxon>Zingiber</taxon>
    </lineage>
</organism>
<dbReference type="PANTHER" id="PTHR23092:SF48">
    <property type="entry name" value="NUCLEOTIDYLTRANSFERASE FAMILY PROTEIN"/>
    <property type="match status" value="1"/>
</dbReference>
<feature type="region of interest" description="Disordered" evidence="1">
    <location>
        <begin position="413"/>
        <end position="442"/>
    </location>
</feature>
<dbReference type="Gene3D" id="3.30.460.10">
    <property type="entry name" value="Beta Polymerase, domain 2"/>
    <property type="match status" value="1"/>
</dbReference>
<sequence>MAMKSQQLLDSLTAHIAVYHAAFSKASKPNPSPRTTVLRWFSALSGADRQAALTFVDPDFVRLLLLMVARLRSQGHGFFFVLPDLPSDSPSLPSLCFRRSHGLLSRAAAIDTAERDVAASLLLFASSEDAAFLDTVTVSEDLVVDVDRFVAVMDAISGGRFLRGEVTDLAANWLELPWLKDKGYYSIESFVANRFEVALRLSWVSSEGGKKLKGGKAAKGKTLAAGLAANALWRRKGCVDWWAGLDPGGRKKIIEAFLGKAAKYLVNEITLESKLAMKNEFQLCKLDGEFQLRYGPIPSWVRSQRSLVSRRLDFCIDIIPVMSSARAQILTKYLNCILMVQEISSLYVYHFSEYEEKLIFFSTLSSAGTIWDKMSKKLHGLLMVIYTNYTNVELLGDANLKSIPNKNRENSKIRRLKGKKKAHNSRKLDSTQKVSSVHPGSCEPSLANGCKDDFSNECETRLASQEEIPLQTSSQKANLTNILLKDAEIQLVGNIGGSCKSSNSKKKNKRKKAKSIVASSTNDELPQLESKGTDFSSRAAEIETKESTTCLLDEFSNPAVVNPLLNGLDVSFGSFPVYNSRESSKESVLVAEEEKAVCTKIACDLHSTAQKCVSEEGHCPDLGKPVKNYLYQGDPSVNTVEMILHISSGSCLTSNVNCDEINAGSVNSSEKCLENGHVAASENYYLPMSEQHMEGKSKNICGTTSQFVVPFKQEKSSNDDSSVIKNDNKPCCLYNQINHVEIKSYEWPIVTPQNFSPLSLHVPAATERLHLDGGHEWPAYHRQSFLYLRDQPKMSSSEGRQGQVLPSLTLPMSFDWPPMVKSYSRLGQAATLSYDSGYSSKLQSSFCTGFPSNPVESTGSFSKNDRINSADIDMCDKKNISDLAEDTESYWQSEEEMETHMLSARDYNKFFGGGLMYWNPAEHVGSGFSRAASHSSEDSAWAWHEADLNRAIDDMVGTPGISSYNTNGLASPTAIPFCSPFDAVGPGHQSVGYTVAGNEMVGKIPNSPSLLDTPEENSKSINNSPSVIEGMKGDTLPIMLRPIIVPSMSRRGSRLEFKVGYERKSPCRPCTRRDAPRIKRPPSPVVLCVPRVPQPPPPSPVVESRKRGFPSVRSGSSSPRHWGVRNWYSDESTSEEIQQCFDGVEVVWPSWGNKGVANNQMVPSFHGPLLTDHLITIPQLAFDQEHSDLALPLQPPDSTNFSSIRTSLSAMRTLHEEIDCFCKQVAAENLIKKPHVNWAVKKVTRSLQVLWPRSRTNIFGSNATGLALPTSDVDLVVSLPPVRNLEPIKEAGILEGRNGIKETCLQIPVIKLVAEVPTDSDISRESSSIVHIPDTHSTQIHQRESEIPDPDLSSSECSSCHIDSKRTRNDSVDAKSIHLDISFKSSSHTGLQTSELVRELTQQFPAAVPLALVLKKFLADRSLDRSYSGGLSSYCLVGYSTLAWLILLLIRFLQHEHHAGRPNNQNLGGLLMDFLYFFGYIFDPRQMRVLIQGSGIYLNRERGLSIDPLHIDDPLYPTNNVGRNCFRIHQCIKAFADAHSLLENELQYFSGNGCSESTGKFRLLQKIIPSIDCKE</sequence>
<name>A0A8J5HU84_ZINOF</name>
<protein>
    <recommendedName>
        <fullName evidence="2">Polymerase nucleotidyl transferase domain-containing protein</fullName>
    </recommendedName>
</protein>
<evidence type="ECO:0000256" key="1">
    <source>
        <dbReference type="SAM" id="MobiDB-lite"/>
    </source>
</evidence>
<reference evidence="3 4" key="1">
    <citation type="submission" date="2020-08" db="EMBL/GenBank/DDBJ databases">
        <title>Plant Genome Project.</title>
        <authorList>
            <person name="Zhang R.-G."/>
        </authorList>
    </citation>
    <scope>NUCLEOTIDE SEQUENCE [LARGE SCALE GENOMIC DNA]</scope>
    <source>
        <tissue evidence="3">Rhizome</tissue>
    </source>
</reference>
<dbReference type="GO" id="GO:0031499">
    <property type="term" value="C:TRAMP complex"/>
    <property type="evidence" value="ECO:0007669"/>
    <property type="project" value="TreeGrafter"/>
</dbReference>
<dbReference type="PANTHER" id="PTHR23092">
    <property type="entry name" value="POLY(A) RNA POLYMERASE"/>
    <property type="match status" value="1"/>
</dbReference>
<dbReference type="Gene3D" id="1.10.1410.10">
    <property type="match status" value="1"/>
</dbReference>
<dbReference type="GO" id="GO:1990817">
    <property type="term" value="F:poly(A) RNA polymerase activity"/>
    <property type="evidence" value="ECO:0007669"/>
    <property type="project" value="InterPro"/>
</dbReference>
<comment type="caution">
    <text evidence="3">The sequence shown here is derived from an EMBL/GenBank/DDBJ whole genome shotgun (WGS) entry which is preliminary data.</text>
</comment>
<dbReference type="Pfam" id="PF01909">
    <property type="entry name" value="NTP_transf_2"/>
    <property type="match status" value="1"/>
</dbReference>
<feature type="region of interest" description="Disordered" evidence="1">
    <location>
        <begin position="1008"/>
        <end position="1028"/>
    </location>
</feature>
<keyword evidence="4" id="KW-1185">Reference proteome</keyword>
<dbReference type="EMBL" id="JACMSC010000004">
    <property type="protein sequence ID" value="KAG6525289.1"/>
    <property type="molecule type" value="Genomic_DNA"/>
</dbReference>
<evidence type="ECO:0000313" key="4">
    <source>
        <dbReference type="Proteomes" id="UP000734854"/>
    </source>
</evidence>
<dbReference type="GO" id="GO:0043634">
    <property type="term" value="P:polyadenylation-dependent ncRNA catabolic process"/>
    <property type="evidence" value="ECO:0007669"/>
    <property type="project" value="TreeGrafter"/>
</dbReference>
<dbReference type="InterPro" id="IPR002934">
    <property type="entry name" value="Polymerase_NTP_transf_dom"/>
</dbReference>
<accession>A0A8J5HU84</accession>
<dbReference type="GO" id="GO:0005730">
    <property type="term" value="C:nucleolus"/>
    <property type="evidence" value="ECO:0007669"/>
    <property type="project" value="TreeGrafter"/>
</dbReference>
<dbReference type="InterPro" id="IPR043519">
    <property type="entry name" value="NT_sf"/>
</dbReference>
<gene>
    <name evidence="3" type="ORF">ZIOFF_015243</name>
</gene>
<feature type="compositionally biased region" description="Basic residues" evidence="1">
    <location>
        <begin position="503"/>
        <end position="514"/>
    </location>
</feature>
<dbReference type="SUPFAM" id="SSF81631">
    <property type="entry name" value="PAP/OAS1 substrate-binding domain"/>
    <property type="match status" value="1"/>
</dbReference>
<dbReference type="Proteomes" id="UP000734854">
    <property type="component" value="Unassembled WGS sequence"/>
</dbReference>
<feature type="domain" description="Polymerase nucleotidyl transferase" evidence="2">
    <location>
        <begin position="1241"/>
        <end position="1284"/>
    </location>
</feature>
<dbReference type="SUPFAM" id="SSF81301">
    <property type="entry name" value="Nucleotidyltransferase"/>
    <property type="match status" value="1"/>
</dbReference>
<feature type="region of interest" description="Disordered" evidence="1">
    <location>
        <begin position="499"/>
        <end position="535"/>
    </location>
</feature>
<feature type="region of interest" description="Disordered" evidence="1">
    <location>
        <begin position="1089"/>
        <end position="1115"/>
    </location>
</feature>
<dbReference type="GO" id="GO:0031123">
    <property type="term" value="P:RNA 3'-end processing"/>
    <property type="evidence" value="ECO:0007669"/>
    <property type="project" value="TreeGrafter"/>
</dbReference>
<feature type="region of interest" description="Disordered" evidence="1">
    <location>
        <begin position="1335"/>
        <end position="1360"/>
    </location>
</feature>
<evidence type="ECO:0000313" key="3">
    <source>
        <dbReference type="EMBL" id="KAG6525289.1"/>
    </source>
</evidence>
<dbReference type="InterPro" id="IPR045862">
    <property type="entry name" value="Trf4-like"/>
</dbReference>
<evidence type="ECO:0000259" key="2">
    <source>
        <dbReference type="Pfam" id="PF01909"/>
    </source>
</evidence>
<dbReference type="GO" id="GO:0003729">
    <property type="term" value="F:mRNA binding"/>
    <property type="evidence" value="ECO:0007669"/>
    <property type="project" value="TreeGrafter"/>
</dbReference>